<keyword evidence="2" id="KW-1185">Reference proteome</keyword>
<protein>
    <submittedName>
        <fullName evidence="1">Uncharacterized protein</fullName>
    </submittedName>
</protein>
<name>A0AAN9M9X8_CANGL</name>
<proteinExistence type="predicted"/>
<reference evidence="1 2" key="1">
    <citation type="submission" date="2024-01" db="EMBL/GenBank/DDBJ databases">
        <title>The genomes of 5 underutilized Papilionoideae crops provide insights into root nodulation and disease resistanc.</title>
        <authorList>
            <person name="Jiang F."/>
        </authorList>
    </citation>
    <scope>NUCLEOTIDE SEQUENCE [LARGE SCALE GENOMIC DNA]</scope>
    <source>
        <strain evidence="1">LVBAO_FW01</strain>
        <tissue evidence="1">Leaves</tissue>
    </source>
</reference>
<organism evidence="1 2">
    <name type="scientific">Canavalia gladiata</name>
    <name type="common">Sword bean</name>
    <name type="synonym">Dolichos gladiatus</name>
    <dbReference type="NCBI Taxonomy" id="3824"/>
    <lineage>
        <taxon>Eukaryota</taxon>
        <taxon>Viridiplantae</taxon>
        <taxon>Streptophyta</taxon>
        <taxon>Embryophyta</taxon>
        <taxon>Tracheophyta</taxon>
        <taxon>Spermatophyta</taxon>
        <taxon>Magnoliopsida</taxon>
        <taxon>eudicotyledons</taxon>
        <taxon>Gunneridae</taxon>
        <taxon>Pentapetalae</taxon>
        <taxon>rosids</taxon>
        <taxon>fabids</taxon>
        <taxon>Fabales</taxon>
        <taxon>Fabaceae</taxon>
        <taxon>Papilionoideae</taxon>
        <taxon>50 kb inversion clade</taxon>
        <taxon>NPAAA clade</taxon>
        <taxon>indigoferoid/millettioid clade</taxon>
        <taxon>Phaseoleae</taxon>
        <taxon>Canavalia</taxon>
    </lineage>
</organism>
<comment type="caution">
    <text evidence="1">The sequence shown here is derived from an EMBL/GenBank/DDBJ whole genome shotgun (WGS) entry which is preliminary data.</text>
</comment>
<evidence type="ECO:0000313" key="2">
    <source>
        <dbReference type="Proteomes" id="UP001367508"/>
    </source>
</evidence>
<accession>A0AAN9M9X8</accession>
<dbReference type="EMBL" id="JAYMYQ010000002">
    <property type="protein sequence ID" value="KAK7350637.1"/>
    <property type="molecule type" value="Genomic_DNA"/>
</dbReference>
<dbReference type="AlphaFoldDB" id="A0AAN9M9X8"/>
<gene>
    <name evidence="1" type="ORF">VNO77_09476</name>
</gene>
<sequence length="95" mass="10924">MMRLLSRGNKNADKCSVPEAPRIQMNALFFNFFELDVAKGGFMLQKESWRHLVRFNSRKSQTCALEMRSIRAKVMSFIKSASPLPSKSYSQNDNC</sequence>
<evidence type="ECO:0000313" key="1">
    <source>
        <dbReference type="EMBL" id="KAK7350637.1"/>
    </source>
</evidence>
<dbReference type="Proteomes" id="UP001367508">
    <property type="component" value="Unassembled WGS sequence"/>
</dbReference>